<comment type="similarity">
    <text evidence="3">Belongs to the metallo-dependent hydrolases superfamily. Adenosine and AMP deaminases family. ADGF subfamily.</text>
</comment>
<sequence length="511" mass="59170">MWGVICILCSFCLTAILTEAKFVDTDYKKQREELLQKEFERSLGGNLVLSEDEKTVNDILMYWKNKELDECFRNPDRFNLSKSYFTYRDYINTSNVYKIIRRMPKGGALHIHSSLMLDADGLVKLTYEDHLYCCYEGDDLKLQFSEVIPERPCTDKWSLVSDLRNASDDVIAFDNELRKHFIMYGKGDYNTSGANDSWKEFNRVFRITKSLNNYIPARKKYFYAGLKNFYEDNVMYMEIRSTAFGIFEFNSTYHSGMYLLNMYQEITENFKKDHPDFFGIKFILTSHRDLDTVLVRQNLNLTRQIKKEMPEMYAGFDLVGREDSGKTLLDRLPELAEMKNEINYYFHAGETVRYGTTSDENLIDAILLGTRRIGHGYALLKHPNLLSIIQQKDIAIEVNVISNNVLSLVNDVRNHPLATYLALGLPVVLSSDDPGVWGADPLSHDFYVTFVGVASKRSDLRLLKQLAINSIKYSALDDKGKTNLFRIFNSRWSDFIQEIIQLNARGEFNSA</sequence>
<dbReference type="GO" id="GO:0046872">
    <property type="term" value="F:metal ion binding"/>
    <property type="evidence" value="ECO:0007669"/>
    <property type="project" value="UniProtKB-KW"/>
</dbReference>
<evidence type="ECO:0000256" key="11">
    <source>
        <dbReference type="SAM" id="SignalP"/>
    </source>
</evidence>
<keyword evidence="14" id="KW-1185">Reference proteome</keyword>
<dbReference type="GeneID" id="114250373"/>
<dbReference type="PANTHER" id="PTHR11409:SF39">
    <property type="entry name" value="ADENOSINE DEAMINASE 2"/>
    <property type="match status" value="1"/>
</dbReference>
<dbReference type="InterPro" id="IPR006330">
    <property type="entry name" value="Ado/ade_deaminase"/>
</dbReference>
<comment type="cofactor">
    <cofactor evidence="1">
        <name>Zn(2+)</name>
        <dbReference type="ChEBI" id="CHEBI:29105"/>
    </cofactor>
</comment>
<evidence type="ECO:0000259" key="12">
    <source>
        <dbReference type="Pfam" id="PF00962"/>
    </source>
</evidence>
<feature type="domain" description="Adenosine/AMP deaminase N-terminal" evidence="13">
    <location>
        <begin position="8"/>
        <end position="100"/>
    </location>
</feature>
<keyword evidence="9" id="KW-0378">Hydrolase</keyword>
<evidence type="ECO:0000256" key="2">
    <source>
        <dbReference type="ARBA" id="ARBA00004613"/>
    </source>
</evidence>
<evidence type="ECO:0000256" key="7">
    <source>
        <dbReference type="ARBA" id="ARBA00022723"/>
    </source>
</evidence>
<dbReference type="AlphaFoldDB" id="A0A6J2KGG4"/>
<dbReference type="FunFam" id="3.20.20.140:FF:000017">
    <property type="entry name" value="Adenosine deaminase 2"/>
    <property type="match status" value="1"/>
</dbReference>
<evidence type="ECO:0000256" key="6">
    <source>
        <dbReference type="ARBA" id="ARBA00022525"/>
    </source>
</evidence>
<evidence type="ECO:0000259" key="13">
    <source>
        <dbReference type="Pfam" id="PF08451"/>
    </source>
</evidence>
<evidence type="ECO:0000313" key="14">
    <source>
        <dbReference type="Proteomes" id="UP000504629"/>
    </source>
</evidence>
<protein>
    <recommendedName>
        <fullName evidence="5">Adenosine deaminase</fullName>
        <ecNumber evidence="4">3.5.4.4</ecNumber>
    </recommendedName>
</protein>
<dbReference type="InterPro" id="IPR032466">
    <property type="entry name" value="Metal_Hydrolase"/>
</dbReference>
<dbReference type="Proteomes" id="UP000504629">
    <property type="component" value="Unplaced"/>
</dbReference>
<feature type="domain" description="Adenosine deaminase" evidence="12">
    <location>
        <begin position="194"/>
        <end position="485"/>
    </location>
</feature>
<feature type="chain" id="PRO_5026826648" description="Adenosine deaminase" evidence="11">
    <location>
        <begin position="21"/>
        <end position="511"/>
    </location>
</feature>
<evidence type="ECO:0000313" key="15">
    <source>
        <dbReference type="RefSeq" id="XP_028040027.1"/>
    </source>
</evidence>
<dbReference type="PANTHER" id="PTHR11409">
    <property type="entry name" value="ADENOSINE DEAMINASE"/>
    <property type="match status" value="1"/>
</dbReference>
<evidence type="ECO:0000256" key="4">
    <source>
        <dbReference type="ARBA" id="ARBA00012784"/>
    </source>
</evidence>
<comment type="subcellular location">
    <subcellularLocation>
        <location evidence="2">Secreted</location>
    </subcellularLocation>
</comment>
<evidence type="ECO:0000256" key="3">
    <source>
        <dbReference type="ARBA" id="ARBA00006083"/>
    </source>
</evidence>
<proteinExistence type="inferred from homology"/>
<dbReference type="Gene3D" id="3.20.20.140">
    <property type="entry name" value="Metal-dependent hydrolases"/>
    <property type="match status" value="1"/>
</dbReference>
<dbReference type="RefSeq" id="XP_028040027.1">
    <property type="nucleotide sequence ID" value="XM_028184226.1"/>
</dbReference>
<dbReference type="GO" id="GO:0046103">
    <property type="term" value="P:inosine biosynthetic process"/>
    <property type="evidence" value="ECO:0007669"/>
    <property type="project" value="TreeGrafter"/>
</dbReference>
<dbReference type="NCBIfam" id="TIGR01431">
    <property type="entry name" value="adm_rel"/>
    <property type="match status" value="1"/>
</dbReference>
<dbReference type="InterPro" id="IPR001365">
    <property type="entry name" value="A_deaminase_dom"/>
</dbReference>
<reference evidence="15" key="1">
    <citation type="submission" date="2025-08" db="UniProtKB">
        <authorList>
            <consortium name="RefSeq"/>
        </authorList>
    </citation>
    <scope>IDENTIFICATION</scope>
    <source>
        <tissue evidence="15">Silk gland</tissue>
    </source>
</reference>
<feature type="signal peptide" evidence="11">
    <location>
        <begin position="1"/>
        <end position="20"/>
    </location>
</feature>
<evidence type="ECO:0000256" key="5">
    <source>
        <dbReference type="ARBA" id="ARBA00018099"/>
    </source>
</evidence>
<keyword evidence="6" id="KW-0964">Secreted</keyword>
<dbReference type="OrthoDB" id="7202371at2759"/>
<evidence type="ECO:0000256" key="10">
    <source>
        <dbReference type="ARBA" id="ARBA00047764"/>
    </source>
</evidence>
<keyword evidence="8 11" id="KW-0732">Signal</keyword>
<gene>
    <name evidence="15" type="primary">LOC114250373</name>
</gene>
<dbReference type="InterPro" id="IPR006331">
    <property type="entry name" value="ADGF"/>
</dbReference>
<name>A0A6J2KGG4_BOMMA</name>
<dbReference type="GO" id="GO:0006154">
    <property type="term" value="P:adenosine catabolic process"/>
    <property type="evidence" value="ECO:0007669"/>
    <property type="project" value="InterPro"/>
</dbReference>
<evidence type="ECO:0000256" key="8">
    <source>
        <dbReference type="ARBA" id="ARBA00022729"/>
    </source>
</evidence>
<dbReference type="GO" id="GO:0004000">
    <property type="term" value="F:adenosine deaminase activity"/>
    <property type="evidence" value="ECO:0007669"/>
    <property type="project" value="InterPro"/>
</dbReference>
<accession>A0A6J2KGG4</accession>
<comment type="catalytic activity">
    <reaction evidence="10">
        <text>adenosine + H2O + H(+) = inosine + NH4(+)</text>
        <dbReference type="Rhea" id="RHEA:24408"/>
        <dbReference type="ChEBI" id="CHEBI:15377"/>
        <dbReference type="ChEBI" id="CHEBI:15378"/>
        <dbReference type="ChEBI" id="CHEBI:16335"/>
        <dbReference type="ChEBI" id="CHEBI:17596"/>
        <dbReference type="ChEBI" id="CHEBI:28938"/>
        <dbReference type="EC" id="3.5.4.4"/>
    </reaction>
</comment>
<dbReference type="KEGG" id="bman:114250373"/>
<dbReference type="SUPFAM" id="SSF51556">
    <property type="entry name" value="Metallo-dependent hydrolases"/>
    <property type="match status" value="1"/>
</dbReference>
<keyword evidence="7" id="KW-0479">Metal-binding</keyword>
<dbReference type="InterPro" id="IPR013659">
    <property type="entry name" value="A_deaminase_N"/>
</dbReference>
<dbReference type="Pfam" id="PF08451">
    <property type="entry name" value="A_deaminase_N"/>
    <property type="match status" value="1"/>
</dbReference>
<dbReference type="Pfam" id="PF00962">
    <property type="entry name" value="A_deaminase"/>
    <property type="match status" value="1"/>
</dbReference>
<evidence type="ECO:0000256" key="1">
    <source>
        <dbReference type="ARBA" id="ARBA00001947"/>
    </source>
</evidence>
<dbReference type="EC" id="3.5.4.4" evidence="4"/>
<organism evidence="14 15">
    <name type="scientific">Bombyx mandarina</name>
    <name type="common">Wild silk moth</name>
    <name type="synonym">Wild silkworm</name>
    <dbReference type="NCBI Taxonomy" id="7092"/>
    <lineage>
        <taxon>Eukaryota</taxon>
        <taxon>Metazoa</taxon>
        <taxon>Ecdysozoa</taxon>
        <taxon>Arthropoda</taxon>
        <taxon>Hexapoda</taxon>
        <taxon>Insecta</taxon>
        <taxon>Pterygota</taxon>
        <taxon>Neoptera</taxon>
        <taxon>Endopterygota</taxon>
        <taxon>Lepidoptera</taxon>
        <taxon>Glossata</taxon>
        <taxon>Ditrysia</taxon>
        <taxon>Bombycoidea</taxon>
        <taxon>Bombycidae</taxon>
        <taxon>Bombycinae</taxon>
        <taxon>Bombyx</taxon>
    </lineage>
</organism>
<dbReference type="GO" id="GO:0005615">
    <property type="term" value="C:extracellular space"/>
    <property type="evidence" value="ECO:0007669"/>
    <property type="project" value="InterPro"/>
</dbReference>
<evidence type="ECO:0000256" key="9">
    <source>
        <dbReference type="ARBA" id="ARBA00022801"/>
    </source>
</evidence>